<proteinExistence type="predicted"/>
<dbReference type="AlphaFoldDB" id="A0A1B0CY48"/>
<evidence type="ECO:0000313" key="2">
    <source>
        <dbReference type="Proteomes" id="UP000092461"/>
    </source>
</evidence>
<dbReference type="Proteomes" id="UP000092461">
    <property type="component" value="Unassembled WGS sequence"/>
</dbReference>
<reference evidence="1" key="1">
    <citation type="submission" date="2020-05" db="UniProtKB">
        <authorList>
            <consortium name="EnsemblMetazoa"/>
        </authorList>
    </citation>
    <scope>IDENTIFICATION</scope>
    <source>
        <strain evidence="1">Jacobina</strain>
    </source>
</reference>
<evidence type="ECO:0000313" key="1">
    <source>
        <dbReference type="EnsemblMetazoa" id="LLOJ010047-PA"/>
    </source>
</evidence>
<keyword evidence="2" id="KW-1185">Reference proteome</keyword>
<sequence>MEVVSGLDGKWIIEEDFKDPLDLAGANRQRGGRYHQLRWDSWKLDKSRCVQLQLRCICSSKCIRKWRSM</sequence>
<dbReference type="VEuPathDB" id="VectorBase:LLOJ010047"/>
<name>A0A1B0CY48_LUTLO</name>
<organism evidence="1 2">
    <name type="scientific">Lutzomyia longipalpis</name>
    <name type="common">Sand fly</name>
    <dbReference type="NCBI Taxonomy" id="7200"/>
    <lineage>
        <taxon>Eukaryota</taxon>
        <taxon>Metazoa</taxon>
        <taxon>Ecdysozoa</taxon>
        <taxon>Arthropoda</taxon>
        <taxon>Hexapoda</taxon>
        <taxon>Insecta</taxon>
        <taxon>Pterygota</taxon>
        <taxon>Neoptera</taxon>
        <taxon>Endopterygota</taxon>
        <taxon>Diptera</taxon>
        <taxon>Nematocera</taxon>
        <taxon>Psychodoidea</taxon>
        <taxon>Psychodidae</taxon>
        <taxon>Lutzomyia</taxon>
        <taxon>Lutzomyia</taxon>
    </lineage>
</organism>
<dbReference type="EMBL" id="AJWK01035466">
    <property type="status" value="NOT_ANNOTATED_CDS"/>
    <property type="molecule type" value="Genomic_DNA"/>
</dbReference>
<protein>
    <submittedName>
        <fullName evidence="1">Uncharacterized protein</fullName>
    </submittedName>
</protein>
<dbReference type="EnsemblMetazoa" id="LLOJ010047-RA">
    <property type="protein sequence ID" value="LLOJ010047-PA"/>
    <property type="gene ID" value="LLOJ010047"/>
</dbReference>
<accession>A0A1B0CY48</accession>